<dbReference type="Proteomes" id="UP000828390">
    <property type="component" value="Unassembled WGS sequence"/>
</dbReference>
<gene>
    <name evidence="1" type="ORF">DPMN_134205</name>
</gene>
<name>A0A9D4JBQ1_DREPO</name>
<reference evidence="1" key="1">
    <citation type="journal article" date="2019" name="bioRxiv">
        <title>The Genome of the Zebra Mussel, Dreissena polymorpha: A Resource for Invasive Species Research.</title>
        <authorList>
            <person name="McCartney M.A."/>
            <person name="Auch B."/>
            <person name="Kono T."/>
            <person name="Mallez S."/>
            <person name="Zhang Y."/>
            <person name="Obille A."/>
            <person name="Becker A."/>
            <person name="Abrahante J.E."/>
            <person name="Garbe J."/>
            <person name="Badalamenti J.P."/>
            <person name="Herman A."/>
            <person name="Mangelson H."/>
            <person name="Liachko I."/>
            <person name="Sullivan S."/>
            <person name="Sone E.D."/>
            <person name="Koren S."/>
            <person name="Silverstein K.A.T."/>
            <person name="Beckman K.B."/>
            <person name="Gohl D.M."/>
        </authorList>
    </citation>
    <scope>NUCLEOTIDE SEQUENCE</scope>
    <source>
        <strain evidence="1">Duluth1</strain>
        <tissue evidence="1">Whole animal</tissue>
    </source>
</reference>
<accession>A0A9D4JBQ1</accession>
<evidence type="ECO:0000313" key="2">
    <source>
        <dbReference type="Proteomes" id="UP000828390"/>
    </source>
</evidence>
<sequence length="113" mass="12557">MGVFRTAYLPEYVSESDDNWQICVARRATHARSSSARLGAVVSGESVDEGTLTGPYWPRCPIMGAFRATYLPEYMSESDDFGRLVWPGRSRTRAARALVSVPSLPVKVSMKLR</sequence>
<organism evidence="1 2">
    <name type="scientific">Dreissena polymorpha</name>
    <name type="common">Zebra mussel</name>
    <name type="synonym">Mytilus polymorpha</name>
    <dbReference type="NCBI Taxonomy" id="45954"/>
    <lineage>
        <taxon>Eukaryota</taxon>
        <taxon>Metazoa</taxon>
        <taxon>Spiralia</taxon>
        <taxon>Lophotrochozoa</taxon>
        <taxon>Mollusca</taxon>
        <taxon>Bivalvia</taxon>
        <taxon>Autobranchia</taxon>
        <taxon>Heteroconchia</taxon>
        <taxon>Euheterodonta</taxon>
        <taxon>Imparidentia</taxon>
        <taxon>Neoheterodontei</taxon>
        <taxon>Myida</taxon>
        <taxon>Dreissenoidea</taxon>
        <taxon>Dreissenidae</taxon>
        <taxon>Dreissena</taxon>
    </lineage>
</organism>
<protein>
    <submittedName>
        <fullName evidence="1">Uncharacterized protein</fullName>
    </submittedName>
</protein>
<reference evidence="1" key="2">
    <citation type="submission" date="2020-11" db="EMBL/GenBank/DDBJ databases">
        <authorList>
            <person name="McCartney M.A."/>
            <person name="Auch B."/>
            <person name="Kono T."/>
            <person name="Mallez S."/>
            <person name="Becker A."/>
            <person name="Gohl D.M."/>
            <person name="Silverstein K.A.T."/>
            <person name="Koren S."/>
            <person name="Bechman K.B."/>
            <person name="Herman A."/>
            <person name="Abrahante J.E."/>
            <person name="Garbe J."/>
        </authorList>
    </citation>
    <scope>NUCLEOTIDE SEQUENCE</scope>
    <source>
        <strain evidence="1">Duluth1</strain>
        <tissue evidence="1">Whole animal</tissue>
    </source>
</reference>
<keyword evidence="2" id="KW-1185">Reference proteome</keyword>
<dbReference type="EMBL" id="JAIWYP010000006">
    <property type="protein sequence ID" value="KAH3805895.1"/>
    <property type="molecule type" value="Genomic_DNA"/>
</dbReference>
<proteinExistence type="predicted"/>
<dbReference type="AlphaFoldDB" id="A0A9D4JBQ1"/>
<comment type="caution">
    <text evidence="1">The sequence shown here is derived from an EMBL/GenBank/DDBJ whole genome shotgun (WGS) entry which is preliminary data.</text>
</comment>
<evidence type="ECO:0000313" key="1">
    <source>
        <dbReference type="EMBL" id="KAH3805895.1"/>
    </source>
</evidence>